<comment type="caution">
    <text evidence="1">The sequence shown here is derived from an EMBL/GenBank/DDBJ whole genome shotgun (WGS) entry which is preliminary data.</text>
</comment>
<evidence type="ECO:0000313" key="1">
    <source>
        <dbReference type="EMBL" id="KAI8017391.1"/>
    </source>
</evidence>
<reference evidence="1 2" key="1">
    <citation type="journal article" date="2022" name="Plant J.">
        <title>Chromosome-level genome of Camellia lanceoleosa provides a valuable resource for understanding genome evolution and self-incompatibility.</title>
        <authorList>
            <person name="Gong W."/>
            <person name="Xiao S."/>
            <person name="Wang L."/>
            <person name="Liao Z."/>
            <person name="Chang Y."/>
            <person name="Mo W."/>
            <person name="Hu G."/>
            <person name="Li W."/>
            <person name="Zhao G."/>
            <person name="Zhu H."/>
            <person name="Hu X."/>
            <person name="Ji K."/>
            <person name="Xiang X."/>
            <person name="Song Q."/>
            <person name="Yuan D."/>
            <person name="Jin S."/>
            <person name="Zhang L."/>
        </authorList>
    </citation>
    <scope>NUCLEOTIDE SEQUENCE [LARGE SCALE GENOMIC DNA]</scope>
    <source>
        <strain evidence="1">SQ_2022a</strain>
    </source>
</reference>
<dbReference type="EMBL" id="CM045759">
    <property type="protein sequence ID" value="KAI8017391.1"/>
    <property type="molecule type" value="Genomic_DNA"/>
</dbReference>
<keyword evidence="2" id="KW-1185">Reference proteome</keyword>
<proteinExistence type="predicted"/>
<protein>
    <submittedName>
        <fullName evidence="1">Uncharacterized protein</fullName>
    </submittedName>
</protein>
<organism evidence="1 2">
    <name type="scientific">Camellia lanceoleosa</name>
    <dbReference type="NCBI Taxonomy" id="1840588"/>
    <lineage>
        <taxon>Eukaryota</taxon>
        <taxon>Viridiplantae</taxon>
        <taxon>Streptophyta</taxon>
        <taxon>Embryophyta</taxon>
        <taxon>Tracheophyta</taxon>
        <taxon>Spermatophyta</taxon>
        <taxon>Magnoliopsida</taxon>
        <taxon>eudicotyledons</taxon>
        <taxon>Gunneridae</taxon>
        <taxon>Pentapetalae</taxon>
        <taxon>asterids</taxon>
        <taxon>Ericales</taxon>
        <taxon>Theaceae</taxon>
        <taxon>Camellia</taxon>
    </lineage>
</organism>
<name>A0ACC0HZT3_9ERIC</name>
<gene>
    <name evidence="1" type="ORF">LOK49_LG04G00210</name>
</gene>
<accession>A0ACC0HZT3</accession>
<dbReference type="Proteomes" id="UP001060215">
    <property type="component" value="Chromosome 2"/>
</dbReference>
<evidence type="ECO:0000313" key="2">
    <source>
        <dbReference type="Proteomes" id="UP001060215"/>
    </source>
</evidence>
<sequence length="114" mass="12927">MKPWGVVFLWLIASALVFVSKCSISSSSSSHVPLMFLPGSLPIRELSASSFNQHQYRKIQVVREERNREEKGGSKATDFSRDEEDSKEDDSEEYHIDYHGVSTHPTPTPKHPKP</sequence>